<dbReference type="EMBL" id="KZ819662">
    <property type="protein sequence ID" value="PWN30262.1"/>
    <property type="molecule type" value="Genomic_DNA"/>
</dbReference>
<dbReference type="GO" id="GO:0035091">
    <property type="term" value="F:phosphatidylinositol binding"/>
    <property type="evidence" value="ECO:0007669"/>
    <property type="project" value="InterPro"/>
</dbReference>
<dbReference type="GeneID" id="37029768"/>
<dbReference type="SMART" id="SM00312">
    <property type="entry name" value="PX"/>
    <property type="match status" value="1"/>
</dbReference>
<dbReference type="GO" id="GO:0006897">
    <property type="term" value="P:endocytosis"/>
    <property type="evidence" value="ECO:0007669"/>
    <property type="project" value="TreeGrafter"/>
</dbReference>
<organism evidence="7 8">
    <name type="scientific">Jaminaea rosea</name>
    <dbReference type="NCBI Taxonomy" id="1569628"/>
    <lineage>
        <taxon>Eukaryota</taxon>
        <taxon>Fungi</taxon>
        <taxon>Dikarya</taxon>
        <taxon>Basidiomycota</taxon>
        <taxon>Ustilaginomycotina</taxon>
        <taxon>Exobasidiomycetes</taxon>
        <taxon>Microstromatales</taxon>
        <taxon>Microstromatales incertae sedis</taxon>
        <taxon>Jaminaea</taxon>
    </lineage>
</organism>
<gene>
    <name evidence="7" type="ORF">BDZ90DRAFT_257349</name>
</gene>
<dbReference type="SUPFAM" id="SSF64268">
    <property type="entry name" value="PX domain"/>
    <property type="match status" value="1"/>
</dbReference>
<dbReference type="PANTHER" id="PTHR45827">
    <property type="entry name" value="SORTING NEXIN"/>
    <property type="match status" value="1"/>
</dbReference>
<feature type="region of interest" description="Disordered" evidence="5">
    <location>
        <begin position="47"/>
        <end position="81"/>
    </location>
</feature>
<feature type="compositionally biased region" description="Low complexity" evidence="5">
    <location>
        <begin position="247"/>
        <end position="260"/>
    </location>
</feature>
<dbReference type="GO" id="GO:0097320">
    <property type="term" value="P:plasma membrane tubulation"/>
    <property type="evidence" value="ECO:0007669"/>
    <property type="project" value="TreeGrafter"/>
</dbReference>
<feature type="compositionally biased region" description="Low complexity" evidence="5">
    <location>
        <begin position="1"/>
        <end position="10"/>
    </location>
</feature>
<keyword evidence="2" id="KW-0378">Hydrolase</keyword>
<feature type="domain" description="PX" evidence="6">
    <location>
        <begin position="654"/>
        <end position="777"/>
    </location>
</feature>
<feature type="compositionally biased region" description="Polar residues" evidence="5">
    <location>
        <begin position="261"/>
        <end position="272"/>
    </location>
</feature>
<dbReference type="PROSITE" id="PS50195">
    <property type="entry name" value="PX"/>
    <property type="match status" value="1"/>
</dbReference>
<feature type="region of interest" description="Disordered" evidence="5">
    <location>
        <begin position="669"/>
        <end position="692"/>
    </location>
</feature>
<protein>
    <recommendedName>
        <fullName evidence="6">PX domain-containing protein</fullName>
    </recommendedName>
</protein>
<feature type="region of interest" description="Disordered" evidence="5">
    <location>
        <begin position="429"/>
        <end position="529"/>
    </location>
</feature>
<name>A0A316UYH0_9BASI</name>
<dbReference type="InterPro" id="IPR004035">
    <property type="entry name" value="Endouclease-III_FeS-bd_BS"/>
</dbReference>
<dbReference type="InterPro" id="IPR036871">
    <property type="entry name" value="PX_dom_sf"/>
</dbReference>
<dbReference type="OrthoDB" id="10254720at2759"/>
<proteinExistence type="inferred from homology"/>
<dbReference type="InterPro" id="IPR027267">
    <property type="entry name" value="AH/BAR_dom_sf"/>
</dbReference>
<evidence type="ECO:0000313" key="7">
    <source>
        <dbReference type="EMBL" id="PWN30262.1"/>
    </source>
</evidence>
<feature type="region of interest" description="Disordered" evidence="5">
    <location>
        <begin position="560"/>
        <end position="599"/>
    </location>
</feature>
<dbReference type="Proteomes" id="UP000245884">
    <property type="component" value="Unassembled WGS sequence"/>
</dbReference>
<dbReference type="InterPro" id="IPR001683">
    <property type="entry name" value="PX_dom"/>
</dbReference>
<dbReference type="Gene3D" id="3.30.1520.10">
    <property type="entry name" value="Phox-like domain"/>
    <property type="match status" value="1"/>
</dbReference>
<dbReference type="AlphaFoldDB" id="A0A316UYH0"/>
<evidence type="ECO:0000256" key="5">
    <source>
        <dbReference type="SAM" id="MobiDB-lite"/>
    </source>
</evidence>
<dbReference type="GO" id="GO:0031410">
    <property type="term" value="C:cytoplasmic vesicle"/>
    <property type="evidence" value="ECO:0007669"/>
    <property type="project" value="TreeGrafter"/>
</dbReference>
<feature type="compositionally biased region" description="Basic and acidic residues" evidence="5">
    <location>
        <begin position="669"/>
        <end position="678"/>
    </location>
</feature>
<evidence type="ECO:0000313" key="8">
    <source>
        <dbReference type="Proteomes" id="UP000245884"/>
    </source>
</evidence>
<dbReference type="Gene3D" id="1.20.1270.60">
    <property type="entry name" value="Arfaptin homology (AH) domain/BAR domain"/>
    <property type="match status" value="1"/>
</dbReference>
<feature type="compositionally biased region" description="Low complexity" evidence="5">
    <location>
        <begin position="513"/>
        <end position="529"/>
    </location>
</feature>
<dbReference type="PROSITE" id="PS00764">
    <property type="entry name" value="ENDONUCLEASE_III_1"/>
    <property type="match status" value="1"/>
</dbReference>
<reference evidence="7 8" key="1">
    <citation type="journal article" date="2018" name="Mol. Biol. Evol.">
        <title>Broad Genomic Sampling Reveals a Smut Pathogenic Ancestry of the Fungal Clade Ustilaginomycotina.</title>
        <authorList>
            <person name="Kijpornyongpan T."/>
            <person name="Mondo S.J."/>
            <person name="Barry K."/>
            <person name="Sandor L."/>
            <person name="Lee J."/>
            <person name="Lipzen A."/>
            <person name="Pangilinan J."/>
            <person name="LaButti K."/>
            <person name="Hainaut M."/>
            <person name="Henrissat B."/>
            <person name="Grigoriev I.V."/>
            <person name="Spatafora J.W."/>
            <person name="Aime M.C."/>
        </authorList>
    </citation>
    <scope>NUCLEOTIDE SEQUENCE [LARGE SCALE GENOMIC DNA]</scope>
    <source>
        <strain evidence="7 8">MCA 5214</strain>
    </source>
</reference>
<evidence type="ECO:0000256" key="3">
    <source>
        <dbReference type="ARBA" id="ARBA00023295"/>
    </source>
</evidence>
<feature type="region of interest" description="Disordered" evidence="5">
    <location>
        <begin position="176"/>
        <end position="272"/>
    </location>
</feature>
<evidence type="ECO:0000256" key="1">
    <source>
        <dbReference type="ARBA" id="ARBA00008343"/>
    </source>
</evidence>
<accession>A0A316UYH0</accession>
<keyword evidence="8" id="KW-1185">Reference proteome</keyword>
<dbReference type="GO" id="GO:0005886">
    <property type="term" value="C:plasma membrane"/>
    <property type="evidence" value="ECO:0007669"/>
    <property type="project" value="TreeGrafter"/>
</dbReference>
<dbReference type="STRING" id="1569628.A0A316UYH0"/>
<dbReference type="PANTHER" id="PTHR45827:SF1">
    <property type="entry name" value="SORTING NEXIN"/>
    <property type="match status" value="1"/>
</dbReference>
<feature type="coiled-coil region" evidence="4">
    <location>
        <begin position="1055"/>
        <end position="1089"/>
    </location>
</feature>
<feature type="compositionally biased region" description="Polar residues" evidence="5">
    <location>
        <begin position="47"/>
        <end position="59"/>
    </location>
</feature>
<evidence type="ECO:0000256" key="4">
    <source>
        <dbReference type="SAM" id="Coils"/>
    </source>
</evidence>
<keyword evidence="4" id="KW-0175">Coiled coil</keyword>
<feature type="compositionally biased region" description="Low complexity" evidence="5">
    <location>
        <begin position="569"/>
        <end position="580"/>
    </location>
</feature>
<comment type="similarity">
    <text evidence="1">Belongs to the Nth/MutY family.</text>
</comment>
<evidence type="ECO:0000259" key="6">
    <source>
        <dbReference type="PROSITE" id="PS50195"/>
    </source>
</evidence>
<dbReference type="GO" id="GO:0016798">
    <property type="term" value="F:hydrolase activity, acting on glycosyl bonds"/>
    <property type="evidence" value="ECO:0007669"/>
    <property type="project" value="UniProtKB-KW"/>
</dbReference>
<sequence length="1162" mass="125881">MVIPAAAATRPPRPPKPSHLSVALTGTLNSEALRTYIRAQATGSSIAGFSTIGTKSTQGSDDDDEDADQWMTARPPHTPIKTTPLESLFGDDGGQHHRSFSSIPTVKGRPVPSVALAEDDVAEDDALAYASIPEAPLHSRTSTDASFATIKPASSSSGQQRPALRPESLVPGMLLAWDTGTTSNGSSPHVHERSRAPSVLSAGGDEGMRFSQWDMQGPAANGKADAVNQEQEQDNEVHGSMPPESMAAQATEEPQPTEEQLTSNSSAETTSEMPIQAEPVLAVASPSVDAPAATSFYELPDAPAPSTSANPLPAGRPARALFAIQGEAAFNELTLSAGQTFNVLNDDLQGGWSLAVVPDQTTPDGWRRGLVPNGWYAFEREMLPPPAVDVQEAATTISSKAEQGEEDHSSYLAAPSIAATALYAEGQLHSPTGQEQDLSPEALSEQMSASRPAERSRATLALSQLVPPPSDHGRVRSYDGRSDDSGRAGSLRGIPSMPAIDRRGDDLDDNDRASSSSLPSRPTPSLIQPFSRSFNRFSPFVSSGAEAYLLSPDDVVNYHHHQHREQQRSGSSSDSSSSPSVLHLRHGSSPSSRSSEIDPTTAAVRYEVETSLHGELRWREKVARFWVEVHSAHYFKPKARRRGWLMDSEAEGFVVFQVATRFISERGGVERENEEYREAAAPPPSDPEWPSEEPVQVLTVSRRFQHFVWLAAHLAATYPIVALPPLPAKSRSRRFDRGFIEERRKVLSTFLERVARHPLLRQDEAIVAFLTSGAVEESGDDDVTTSTNEESLSSWEEWVKDHVQQQALTSSATTSAVPGADLFARSLHPEFAIDAEDVEVEWTAAERWASLAEEGVASSHQDALLETMRRFRNDVSRFSEGYRSLGRSLLKLTTLSDGDTAATSNKGMRSPRRPCWCWRPACTSCSVLTTCLQKTADALQDVGAIQDNQARSSLLALHERLWSISRPHAVHADLFDVGRETLSRYELARNADAAAALTQHQRAASSSNKAGSTAKLPVETAELLASKAETVLNVAMAELECVHSDKIEDWAKVGRDVLDSQIEMHRAALERLEAAREEWTDEAWREKAAQVENGQIREASPYLEDLKAARAAPPAPLPQPTASILPPGVIERGILRPVGLAGDYVLSVMGLGSHAAEFNETG</sequence>
<feature type="compositionally biased region" description="Basic and acidic residues" evidence="5">
    <location>
        <begin position="471"/>
        <end position="486"/>
    </location>
</feature>
<evidence type="ECO:0000256" key="2">
    <source>
        <dbReference type="ARBA" id="ARBA00022801"/>
    </source>
</evidence>
<dbReference type="RefSeq" id="XP_025364874.1">
    <property type="nucleotide sequence ID" value="XM_025507945.1"/>
</dbReference>
<feature type="region of interest" description="Disordered" evidence="5">
    <location>
        <begin position="1"/>
        <end position="20"/>
    </location>
</feature>
<keyword evidence="3" id="KW-0326">Glycosidase</keyword>
<dbReference type="GO" id="GO:0016197">
    <property type="term" value="P:endosomal transport"/>
    <property type="evidence" value="ECO:0007669"/>
    <property type="project" value="TreeGrafter"/>
</dbReference>
<dbReference type="Pfam" id="PF00787">
    <property type="entry name" value="PX"/>
    <property type="match status" value="1"/>
</dbReference>